<keyword evidence="3" id="KW-0479">Metal-binding</keyword>
<gene>
    <name evidence="8" type="ORF">DL546_006916</name>
</gene>
<keyword evidence="4" id="KW-0223">Dioxygenase</keyword>
<evidence type="ECO:0000313" key="8">
    <source>
        <dbReference type="EMBL" id="RKU44000.1"/>
    </source>
</evidence>
<keyword evidence="6" id="KW-0408">Iron</keyword>
<keyword evidence="9" id="KW-1185">Reference proteome</keyword>
<dbReference type="OrthoDB" id="10257314at2759"/>
<name>A0A420Y8B6_9PEZI</name>
<sequence length="347" mass="39078">MGSLEQTPETPYPKPLELSGVLEKFDYVETTPVIGREFPSLNLVTDVLNASNADELIRDLGITIAQRGVVVFRAQHDLTDELQKQLIQRLGQLTGKPAESDLHIHPILNDTSEFGVPDKQVSTISSAHRKKLAVYGAAKHTNPTPTFSWHSDIQFENVPPDFSSLRLTQIPETGGDTLWASGYEIYDRFSKPYQKFLEGLTATFIADGSLFHNDSIFEGPRGNPKNVGKTFTAIHPVVRTNPVTGWKSLYAAGPLPKYINEVTPKESQELLRLFREAITENHDLQCRFKWRNVNDFAIWDNRSTFHTPTYDYDHLGERSGHRAVSIAEVPYLDPNSQSRSEALFGRK</sequence>
<comment type="cofactor">
    <cofactor evidence="1">
        <name>Fe(2+)</name>
        <dbReference type="ChEBI" id="CHEBI:29033"/>
    </cofactor>
</comment>
<evidence type="ECO:0000256" key="5">
    <source>
        <dbReference type="ARBA" id="ARBA00023002"/>
    </source>
</evidence>
<evidence type="ECO:0000256" key="6">
    <source>
        <dbReference type="ARBA" id="ARBA00023004"/>
    </source>
</evidence>
<dbReference type="PANTHER" id="PTHR30468:SF10">
    <property type="entry name" value="TAUD_TFDA-LIKE DOMAIN-CONTAINING PROTEIN"/>
    <property type="match status" value="1"/>
</dbReference>
<dbReference type="EMBL" id="QVQW01000036">
    <property type="protein sequence ID" value="RKU44000.1"/>
    <property type="molecule type" value="Genomic_DNA"/>
</dbReference>
<dbReference type="InterPro" id="IPR051323">
    <property type="entry name" value="AtsK-like"/>
</dbReference>
<evidence type="ECO:0000256" key="1">
    <source>
        <dbReference type="ARBA" id="ARBA00001954"/>
    </source>
</evidence>
<dbReference type="SUPFAM" id="SSF51197">
    <property type="entry name" value="Clavaminate synthase-like"/>
    <property type="match status" value="1"/>
</dbReference>
<evidence type="ECO:0000256" key="4">
    <source>
        <dbReference type="ARBA" id="ARBA00022964"/>
    </source>
</evidence>
<evidence type="ECO:0000256" key="3">
    <source>
        <dbReference type="ARBA" id="ARBA00022723"/>
    </source>
</evidence>
<dbReference type="Gene3D" id="3.60.130.10">
    <property type="entry name" value="Clavaminate synthase-like"/>
    <property type="match status" value="1"/>
</dbReference>
<dbReference type="Pfam" id="PF02668">
    <property type="entry name" value="TauD"/>
    <property type="match status" value="1"/>
</dbReference>
<protein>
    <recommendedName>
        <fullName evidence="7">TauD/TfdA-like domain-containing protein</fullName>
    </recommendedName>
</protein>
<dbReference type="AlphaFoldDB" id="A0A420Y8B6"/>
<keyword evidence="5" id="KW-0560">Oxidoreductase</keyword>
<evidence type="ECO:0000256" key="2">
    <source>
        <dbReference type="ARBA" id="ARBA00005896"/>
    </source>
</evidence>
<evidence type="ECO:0000259" key="7">
    <source>
        <dbReference type="Pfam" id="PF02668"/>
    </source>
</evidence>
<dbReference type="GO" id="GO:0016706">
    <property type="term" value="F:2-oxoglutarate-dependent dioxygenase activity"/>
    <property type="evidence" value="ECO:0007669"/>
    <property type="project" value="TreeGrafter"/>
</dbReference>
<dbReference type="GO" id="GO:0046872">
    <property type="term" value="F:metal ion binding"/>
    <property type="evidence" value="ECO:0007669"/>
    <property type="project" value="UniProtKB-KW"/>
</dbReference>
<dbReference type="PANTHER" id="PTHR30468">
    <property type="entry name" value="ALPHA-KETOGLUTARATE-DEPENDENT SULFONATE DIOXYGENASE"/>
    <property type="match status" value="1"/>
</dbReference>
<proteinExistence type="inferred from homology"/>
<comment type="similarity">
    <text evidence="2">Belongs to the TfdA dioxygenase family.</text>
</comment>
<feature type="domain" description="TauD/TfdA-like" evidence="7">
    <location>
        <begin position="51"/>
        <end position="323"/>
    </location>
</feature>
<dbReference type="STRING" id="177199.A0A420Y8B6"/>
<dbReference type="InterPro" id="IPR042098">
    <property type="entry name" value="TauD-like_sf"/>
</dbReference>
<comment type="caution">
    <text evidence="8">The sequence shown here is derived from an EMBL/GenBank/DDBJ whole genome shotgun (WGS) entry which is preliminary data.</text>
</comment>
<dbReference type="InterPro" id="IPR003819">
    <property type="entry name" value="TauD/TfdA-like"/>
</dbReference>
<organism evidence="8 9">
    <name type="scientific">Coniochaeta pulveracea</name>
    <dbReference type="NCBI Taxonomy" id="177199"/>
    <lineage>
        <taxon>Eukaryota</taxon>
        <taxon>Fungi</taxon>
        <taxon>Dikarya</taxon>
        <taxon>Ascomycota</taxon>
        <taxon>Pezizomycotina</taxon>
        <taxon>Sordariomycetes</taxon>
        <taxon>Sordariomycetidae</taxon>
        <taxon>Coniochaetales</taxon>
        <taxon>Coniochaetaceae</taxon>
        <taxon>Coniochaeta</taxon>
    </lineage>
</organism>
<reference evidence="8 9" key="1">
    <citation type="submission" date="2018-08" db="EMBL/GenBank/DDBJ databases">
        <title>Draft genome of the lignicolous fungus Coniochaeta pulveracea.</title>
        <authorList>
            <person name="Borstlap C.J."/>
            <person name="De Witt R.N."/>
            <person name="Botha A."/>
            <person name="Volschenk H."/>
        </authorList>
    </citation>
    <scope>NUCLEOTIDE SEQUENCE [LARGE SCALE GENOMIC DNA]</scope>
    <source>
        <strain evidence="8 9">CAB683</strain>
    </source>
</reference>
<evidence type="ECO:0000313" key="9">
    <source>
        <dbReference type="Proteomes" id="UP000275385"/>
    </source>
</evidence>
<accession>A0A420Y8B6</accession>
<dbReference type="Proteomes" id="UP000275385">
    <property type="component" value="Unassembled WGS sequence"/>
</dbReference>
<dbReference type="GO" id="GO:0005737">
    <property type="term" value="C:cytoplasm"/>
    <property type="evidence" value="ECO:0007669"/>
    <property type="project" value="TreeGrafter"/>
</dbReference>